<dbReference type="GeneID" id="20195434"/>
<dbReference type="OrthoDB" id="2162143at2759"/>
<reference evidence="3" key="3">
    <citation type="submission" date="2015-06" db="UniProtKB">
        <authorList>
            <consortium name="EnsemblMetazoa"/>
        </authorList>
    </citation>
    <scope>IDENTIFICATION</scope>
</reference>
<dbReference type="EnsemblMetazoa" id="HelroT113542">
    <property type="protein sequence ID" value="HelroP113542"/>
    <property type="gene ID" value="HelroG113542"/>
</dbReference>
<dbReference type="HOGENOM" id="CLU_020606_2_0_1"/>
<dbReference type="InParanoid" id="T1EFT2"/>
<dbReference type="Pfam" id="PF24656">
    <property type="entry name" value="CEPT76_peptidase"/>
    <property type="match status" value="1"/>
</dbReference>
<reference evidence="2 4" key="2">
    <citation type="journal article" date="2013" name="Nature">
        <title>Insights into bilaterian evolution from three spiralian genomes.</title>
        <authorList>
            <person name="Simakov O."/>
            <person name="Marletaz F."/>
            <person name="Cho S.J."/>
            <person name="Edsinger-Gonzales E."/>
            <person name="Havlak P."/>
            <person name="Hellsten U."/>
            <person name="Kuo D.H."/>
            <person name="Larsson T."/>
            <person name="Lv J."/>
            <person name="Arendt D."/>
            <person name="Savage R."/>
            <person name="Osoegawa K."/>
            <person name="de Jong P."/>
            <person name="Grimwood J."/>
            <person name="Chapman J.A."/>
            <person name="Shapiro H."/>
            <person name="Aerts A."/>
            <person name="Otillar R.P."/>
            <person name="Terry A.Y."/>
            <person name="Boore J.L."/>
            <person name="Grigoriev I.V."/>
            <person name="Lindberg D.R."/>
            <person name="Seaver E.C."/>
            <person name="Weisblat D.A."/>
            <person name="Putnam N.H."/>
            <person name="Rokhsar D.S."/>
        </authorList>
    </citation>
    <scope>NUCLEOTIDE SEQUENCE</scope>
</reference>
<dbReference type="RefSeq" id="XP_009022108.1">
    <property type="nucleotide sequence ID" value="XM_009023860.1"/>
</dbReference>
<evidence type="ECO:0000313" key="2">
    <source>
        <dbReference type="EMBL" id="ESN99748.1"/>
    </source>
</evidence>
<dbReference type="PANTHER" id="PTHR20837">
    <property type="entry name" value="CENTROSOMAL PROTEIN-RELATED"/>
    <property type="match status" value="1"/>
</dbReference>
<dbReference type="OMA" id="SERTACC"/>
<dbReference type="PANTHER" id="PTHR20837:SF0">
    <property type="entry name" value="COILED-COIL AND C2 DOMAIN-CONTAINING PROTEIN 2A"/>
    <property type="match status" value="1"/>
</dbReference>
<dbReference type="InterPro" id="IPR052434">
    <property type="entry name" value="Tectonic-like_complex_comp"/>
</dbReference>
<name>T1EFT2_HELRO</name>
<sequence>MVYVNIYDQYAFIQEDSDQAPNTVIQKVERRWLGNLTIPFNTIYNNEKIDGTFKLNEPIVTLGYIKERNIDHDIQATFIDKNAYINLLVTFEPRLTPMSSIFDRWDSLEADELLSRCNSWQSALEKSFPARRFLTTVMSFKGMSVLATRYIKPLGPPSRLIGPEVNDVNLKQKLLARYVSMIPNIPDSIQFPGIYDVWSTSQEFIELLQGDEHEHAVLLNNYFLHLGLQSWIAIGFAIPEGKTAYVLVKSADDRPNGFSLWRATTGETFSTSDSFCPLKSVACLISADNVVVCCCCSHKHTKTHTYTDTQINTQTSYTHIHTHTYTHTLLQILANVQESDKPNEMKFDNLQQTSHWRPLFDAKLPYPAHLPSVQPDSLKYKDDDNKDNTEKVKILQESIESEIKKSIASWRKRYITRWNRYCVQIFRRLLMRMETLSDEPSRLDHAKELESDLSSYQVTGFPLNVPYTGIQAILDLVHSTRVHEIDLGDVEFAAAVYISPYPSDVLSVWLYIASLKKYL</sequence>
<organism evidence="3 4">
    <name type="scientific">Helobdella robusta</name>
    <name type="common">Californian leech</name>
    <dbReference type="NCBI Taxonomy" id="6412"/>
    <lineage>
        <taxon>Eukaryota</taxon>
        <taxon>Metazoa</taxon>
        <taxon>Spiralia</taxon>
        <taxon>Lophotrochozoa</taxon>
        <taxon>Annelida</taxon>
        <taxon>Clitellata</taxon>
        <taxon>Hirudinea</taxon>
        <taxon>Rhynchobdellida</taxon>
        <taxon>Glossiphoniidae</taxon>
        <taxon>Helobdella</taxon>
    </lineage>
</organism>
<dbReference type="STRING" id="6412.T1EFT2"/>
<dbReference type="AlphaFoldDB" id="T1EFT2"/>
<dbReference type="KEGG" id="hro:HELRODRAFT_113542"/>
<protein>
    <recommendedName>
        <fullName evidence="1">CEP76/DRC7 peptidase-like domain-containing protein</fullName>
    </recommendedName>
</protein>
<dbReference type="EMBL" id="AMQM01005700">
    <property type="status" value="NOT_ANNOTATED_CDS"/>
    <property type="molecule type" value="Genomic_DNA"/>
</dbReference>
<proteinExistence type="predicted"/>
<dbReference type="Proteomes" id="UP000015101">
    <property type="component" value="Unassembled WGS sequence"/>
</dbReference>
<evidence type="ECO:0000259" key="1">
    <source>
        <dbReference type="Pfam" id="PF24656"/>
    </source>
</evidence>
<keyword evidence="4" id="KW-1185">Reference proteome</keyword>
<dbReference type="InterPro" id="IPR056290">
    <property type="entry name" value="CEPT76/DRC7_peptidase-like_dom"/>
</dbReference>
<dbReference type="EMBL" id="KB097070">
    <property type="protein sequence ID" value="ESN99748.1"/>
    <property type="molecule type" value="Genomic_DNA"/>
</dbReference>
<feature type="domain" description="CEP76/DRC7 peptidase-like" evidence="1">
    <location>
        <begin position="196"/>
        <end position="302"/>
    </location>
</feature>
<evidence type="ECO:0000313" key="3">
    <source>
        <dbReference type="EnsemblMetazoa" id="HelroP113542"/>
    </source>
</evidence>
<dbReference type="eggNOG" id="KOG3639">
    <property type="taxonomic scope" value="Eukaryota"/>
</dbReference>
<gene>
    <name evidence="3" type="primary">20195434</name>
    <name evidence="2" type="ORF">HELRODRAFT_113542</name>
</gene>
<reference evidence="4" key="1">
    <citation type="submission" date="2012-12" db="EMBL/GenBank/DDBJ databases">
        <authorList>
            <person name="Hellsten U."/>
            <person name="Grimwood J."/>
            <person name="Chapman J.A."/>
            <person name="Shapiro H."/>
            <person name="Aerts A."/>
            <person name="Otillar R.P."/>
            <person name="Terry A.Y."/>
            <person name="Boore J.L."/>
            <person name="Simakov O."/>
            <person name="Marletaz F."/>
            <person name="Cho S.-J."/>
            <person name="Edsinger-Gonzales E."/>
            <person name="Havlak P."/>
            <person name="Kuo D.-H."/>
            <person name="Larsson T."/>
            <person name="Lv J."/>
            <person name="Arendt D."/>
            <person name="Savage R."/>
            <person name="Osoegawa K."/>
            <person name="de Jong P."/>
            <person name="Lindberg D.R."/>
            <person name="Seaver E.C."/>
            <person name="Weisblat D.A."/>
            <person name="Putnam N.H."/>
            <person name="Grigoriev I.V."/>
            <person name="Rokhsar D.S."/>
        </authorList>
    </citation>
    <scope>NUCLEOTIDE SEQUENCE</scope>
</reference>
<accession>T1EFT2</accession>
<evidence type="ECO:0000313" key="4">
    <source>
        <dbReference type="Proteomes" id="UP000015101"/>
    </source>
</evidence>
<dbReference type="CTD" id="20195434"/>